<dbReference type="InterPro" id="IPR058303">
    <property type="entry name" value="DUF7990"/>
</dbReference>
<reference evidence="1 2" key="1">
    <citation type="submission" date="2021-03" db="EMBL/GenBank/DDBJ databases">
        <title>Antimicrobial resistance genes in bacteria isolated from Japanese honey, and their potential for conferring macrolide and lincosamide resistance in the American foulbrood pathogen Paenibacillus larvae.</title>
        <authorList>
            <person name="Okamoto M."/>
            <person name="Kumagai M."/>
            <person name="Kanamori H."/>
            <person name="Takamatsu D."/>
        </authorList>
    </citation>
    <scope>NUCLEOTIDE SEQUENCE [LARGE SCALE GENOMIC DNA]</scope>
    <source>
        <strain evidence="1 2">J1TS3</strain>
    </source>
</reference>
<dbReference type="EMBL" id="BOQT01000028">
    <property type="protein sequence ID" value="GIN23219.1"/>
    <property type="molecule type" value="Genomic_DNA"/>
</dbReference>
<dbReference type="RefSeq" id="WP_018706227.1">
    <property type="nucleotide sequence ID" value="NZ_BOQT01000028.1"/>
</dbReference>
<evidence type="ECO:0000313" key="1">
    <source>
        <dbReference type="EMBL" id="GIN23219.1"/>
    </source>
</evidence>
<dbReference type="InterPro" id="IPR047717">
    <property type="entry name" value="CC_star_Cory"/>
</dbReference>
<comment type="caution">
    <text evidence="1">The sequence shown here is derived from an EMBL/GenBank/DDBJ whole genome shotgun (WGS) entry which is preliminary data.</text>
</comment>
<evidence type="ECO:0000313" key="2">
    <source>
        <dbReference type="Proteomes" id="UP000680279"/>
    </source>
</evidence>
<keyword evidence="2" id="KW-1185">Reference proteome</keyword>
<dbReference type="Proteomes" id="UP000680279">
    <property type="component" value="Unassembled WGS sequence"/>
</dbReference>
<organism evidence="1 2">
    <name type="scientific">Siminovitchia fordii</name>
    <dbReference type="NCBI Taxonomy" id="254759"/>
    <lineage>
        <taxon>Bacteria</taxon>
        <taxon>Bacillati</taxon>
        <taxon>Bacillota</taxon>
        <taxon>Bacilli</taxon>
        <taxon>Bacillales</taxon>
        <taxon>Bacillaceae</taxon>
        <taxon>Siminovitchia</taxon>
    </lineage>
</organism>
<sequence length="92" mass="11499">MEHIIDRFNNLFKQIRHFYTEMYYVPYRQTMKRQIQRRDDMFKMLVMSEMLGLPNPVSYYTLELMPFMLEDFHEWHTRMGMEKSPLEGFRCC</sequence>
<accession>A0ABQ4KBX0</accession>
<dbReference type="Pfam" id="PF25952">
    <property type="entry name" value="DUF7990"/>
    <property type="match status" value="1"/>
</dbReference>
<gene>
    <name evidence="1" type="ORF">J1TS3_43530</name>
</gene>
<evidence type="ECO:0008006" key="3">
    <source>
        <dbReference type="Google" id="ProtNLM"/>
    </source>
</evidence>
<name>A0ABQ4KBX0_9BACI</name>
<protein>
    <recommendedName>
        <fullName evidence="3">DNA helicase</fullName>
    </recommendedName>
</protein>
<proteinExistence type="predicted"/>
<dbReference type="NCBIfam" id="NF041419">
    <property type="entry name" value="CC_star_Cory"/>
    <property type="match status" value="1"/>
</dbReference>